<evidence type="ECO:0000256" key="9">
    <source>
        <dbReference type="PIRNR" id="PIRNR038172"/>
    </source>
</evidence>
<feature type="active site" description="Proton acceptor" evidence="10">
    <location>
        <position position="140"/>
    </location>
</feature>
<keyword evidence="4" id="KW-0597">Phosphoprotein</keyword>
<proteinExistence type="inferred from homology"/>
<dbReference type="Pfam" id="PF00780">
    <property type="entry name" value="CNH"/>
    <property type="match status" value="1"/>
</dbReference>
<keyword evidence="7 9" id="KW-0418">Kinase</keyword>
<dbReference type="GO" id="GO:0106310">
    <property type="term" value="F:protein serine kinase activity"/>
    <property type="evidence" value="ECO:0007669"/>
    <property type="project" value="RHEA"/>
</dbReference>
<evidence type="ECO:0000256" key="4">
    <source>
        <dbReference type="ARBA" id="ARBA00022553"/>
    </source>
</evidence>
<dbReference type="SMART" id="SM00036">
    <property type="entry name" value="CNH"/>
    <property type="match status" value="1"/>
</dbReference>
<dbReference type="GO" id="GO:0005737">
    <property type="term" value="C:cytoplasm"/>
    <property type="evidence" value="ECO:0007669"/>
    <property type="project" value="TreeGrafter"/>
</dbReference>
<dbReference type="OMA" id="XQYIIFG"/>
<keyword evidence="8 9" id="KW-0067">ATP-binding</keyword>
<feature type="domain" description="Protein kinase" evidence="14">
    <location>
        <begin position="20"/>
        <end position="277"/>
    </location>
</feature>
<evidence type="ECO:0000259" key="14">
    <source>
        <dbReference type="PROSITE" id="PS50011"/>
    </source>
</evidence>
<dbReference type="Gene3D" id="1.10.510.10">
    <property type="entry name" value="Transferase(Phosphotransferase) domain 1"/>
    <property type="match status" value="1"/>
</dbReference>
<evidence type="ECO:0000256" key="3">
    <source>
        <dbReference type="ARBA" id="ARBA00022527"/>
    </source>
</evidence>
<feature type="domain" description="CNH" evidence="15">
    <location>
        <begin position="431"/>
        <end position="739"/>
    </location>
</feature>
<dbReference type="PANTHER" id="PTHR48012">
    <property type="entry name" value="STERILE20-LIKE KINASE, ISOFORM B-RELATED"/>
    <property type="match status" value="1"/>
</dbReference>
<dbReference type="InterPro" id="IPR017441">
    <property type="entry name" value="Protein_kinase_ATP_BS"/>
</dbReference>
<dbReference type="GO" id="GO:0008349">
    <property type="term" value="F:MAP kinase kinase kinase kinase activity"/>
    <property type="evidence" value="ECO:0007669"/>
    <property type="project" value="InterPro"/>
</dbReference>
<dbReference type="InterPro" id="IPR001180">
    <property type="entry name" value="CNH_dom"/>
</dbReference>
<comment type="catalytic activity">
    <reaction evidence="9">
        <text>L-seryl-[protein] + ATP = O-phospho-L-seryl-[protein] + ADP + H(+)</text>
        <dbReference type="Rhea" id="RHEA:17989"/>
        <dbReference type="Rhea" id="RHEA-COMP:9863"/>
        <dbReference type="Rhea" id="RHEA-COMP:11604"/>
        <dbReference type="ChEBI" id="CHEBI:15378"/>
        <dbReference type="ChEBI" id="CHEBI:29999"/>
        <dbReference type="ChEBI" id="CHEBI:30616"/>
        <dbReference type="ChEBI" id="CHEBI:83421"/>
        <dbReference type="ChEBI" id="CHEBI:456216"/>
        <dbReference type="EC" id="2.7.11.1"/>
    </reaction>
</comment>
<evidence type="ECO:0000256" key="5">
    <source>
        <dbReference type="ARBA" id="ARBA00022679"/>
    </source>
</evidence>
<accession>A0A3Q0RQX6</accession>
<dbReference type="GeneTree" id="ENSGT00940000158072"/>
<feature type="binding site" evidence="11">
    <location>
        <begin position="26"/>
        <end position="34"/>
    </location>
    <ligand>
        <name>ATP</name>
        <dbReference type="ChEBI" id="CHEBI:30616"/>
    </ligand>
</feature>
<evidence type="ECO:0000256" key="12">
    <source>
        <dbReference type="PROSITE-ProRule" id="PRU10141"/>
    </source>
</evidence>
<keyword evidence="6 9" id="KW-0547">Nucleotide-binding</keyword>
<dbReference type="PROSITE" id="PS50011">
    <property type="entry name" value="PROTEIN_KINASE_DOM"/>
    <property type="match status" value="1"/>
</dbReference>
<dbReference type="SUPFAM" id="SSF56112">
    <property type="entry name" value="Protein kinase-like (PK-like)"/>
    <property type="match status" value="1"/>
</dbReference>
<organism evidence="16 17">
    <name type="scientific">Amphilophus citrinellus</name>
    <name type="common">Midas cichlid</name>
    <name type="synonym">Cichlasoma citrinellum</name>
    <dbReference type="NCBI Taxonomy" id="61819"/>
    <lineage>
        <taxon>Eukaryota</taxon>
        <taxon>Metazoa</taxon>
        <taxon>Chordata</taxon>
        <taxon>Craniata</taxon>
        <taxon>Vertebrata</taxon>
        <taxon>Euteleostomi</taxon>
        <taxon>Actinopterygii</taxon>
        <taxon>Neopterygii</taxon>
        <taxon>Teleostei</taxon>
        <taxon>Neoteleostei</taxon>
        <taxon>Acanthomorphata</taxon>
        <taxon>Ovalentaria</taxon>
        <taxon>Cichlomorphae</taxon>
        <taxon>Cichliformes</taxon>
        <taxon>Cichlidae</taxon>
        <taxon>New World cichlids</taxon>
        <taxon>Cichlasomatinae</taxon>
        <taxon>Heroini</taxon>
        <taxon>Amphilophus</taxon>
    </lineage>
</organism>
<evidence type="ECO:0000256" key="1">
    <source>
        <dbReference type="ARBA" id="ARBA00001946"/>
    </source>
</evidence>
<feature type="binding site" evidence="11 12">
    <location>
        <position position="49"/>
    </location>
    <ligand>
        <name>ATP</name>
        <dbReference type="ChEBI" id="CHEBI:30616"/>
    </ligand>
</feature>
<dbReference type="Pfam" id="PF00069">
    <property type="entry name" value="Pkinase"/>
    <property type="match status" value="1"/>
</dbReference>
<evidence type="ECO:0000256" key="11">
    <source>
        <dbReference type="PIRSR" id="PIRSR038172-2"/>
    </source>
</evidence>
<comment type="similarity">
    <text evidence="2 9">Belongs to the protein kinase superfamily. STE Ser/Thr protein kinase family. STE20 subfamily.</text>
</comment>
<feature type="compositionally biased region" description="Basic and acidic residues" evidence="13">
    <location>
        <begin position="328"/>
        <end position="337"/>
    </location>
</feature>
<evidence type="ECO:0000313" key="16">
    <source>
        <dbReference type="Ensembl" id="ENSACIP00000013011.1"/>
    </source>
</evidence>
<dbReference type="PROSITE" id="PS50219">
    <property type="entry name" value="CNH"/>
    <property type="match status" value="1"/>
</dbReference>
<dbReference type="GO" id="GO:0005524">
    <property type="term" value="F:ATP binding"/>
    <property type="evidence" value="ECO:0007669"/>
    <property type="project" value="UniProtKB-UniRule"/>
</dbReference>
<dbReference type="InterPro" id="IPR011009">
    <property type="entry name" value="Kinase-like_dom_sf"/>
</dbReference>
<feature type="region of interest" description="Disordered" evidence="13">
    <location>
        <begin position="320"/>
        <end position="387"/>
    </location>
</feature>
<dbReference type="PROSITE" id="PS00107">
    <property type="entry name" value="PROTEIN_KINASE_ATP"/>
    <property type="match status" value="1"/>
</dbReference>
<dbReference type="FunFam" id="1.10.510.10:FF:000031">
    <property type="entry name" value="Mitogen-activated protein kinase kinase kinase kinase"/>
    <property type="match status" value="1"/>
</dbReference>
<dbReference type="EC" id="2.7.11.1" evidence="9"/>
<feature type="compositionally biased region" description="Polar residues" evidence="13">
    <location>
        <begin position="360"/>
        <end position="377"/>
    </location>
</feature>
<dbReference type="InterPro" id="IPR050629">
    <property type="entry name" value="STE20/SPS1-PAK"/>
</dbReference>
<comment type="function">
    <text evidence="9">Serine/threonine kinase that plays a role in the response to environmental stress. Appears to act upstream of the JUN N-terminal pathway.</text>
</comment>
<evidence type="ECO:0000256" key="7">
    <source>
        <dbReference type="ARBA" id="ARBA00022777"/>
    </source>
</evidence>
<evidence type="ECO:0000313" key="17">
    <source>
        <dbReference type="Proteomes" id="UP000261340"/>
    </source>
</evidence>
<evidence type="ECO:0000259" key="15">
    <source>
        <dbReference type="PROSITE" id="PS50219"/>
    </source>
</evidence>
<reference evidence="16" key="2">
    <citation type="submission" date="2025-09" db="UniProtKB">
        <authorList>
            <consortium name="Ensembl"/>
        </authorList>
    </citation>
    <scope>IDENTIFICATION</scope>
</reference>
<evidence type="ECO:0000256" key="13">
    <source>
        <dbReference type="SAM" id="MobiDB-lite"/>
    </source>
</evidence>
<dbReference type="Ensembl" id="ENSACIT00000013373.1">
    <property type="protein sequence ID" value="ENSACIP00000013011.1"/>
    <property type="gene ID" value="ENSACIG00000010052.1"/>
</dbReference>
<sequence length="766" mass="86783">MDVFQRPSSEIQRRNPQHDFELIQRVGSGTYGDVYKARNIKTGELAAVKVIKLEPGDDFSIIQQEIFMVKECKHHNIVAYFGSYLCREKLWICMEYCGGGSLQDIYHVTGPLLEQQIAYVCRETLQGLGYLHSKGKMHRDIKVSSFILFDLELWPFRSDFGVAAKITATIAKRKSFIGTPYWMAPEVAAVEKNGGYNQLCDIWAVGITSIELAELQPPMFDLHPMRALFLMSKSSFQPPKLKDKNKWSAFHNFIKVSLTKNPKKRPNAEKLLGHLFVSQTGLTRRLAVDLLDKMNNPDNHQHFGEIDDDDLEPNHEIRHTIRSTNKHARAERTRSEIDCNSSEEMGLNDEKSLTVKRFPNSENGPSQVARRQSTPEQGNKVEHSSPDFLSVSVSSPGLLSHSSDPEAACFELCCFSLQMGACFSKVFDGCPLKINCATSWIHPDTKDQYLIFGTEDGIYTLNLNELHEATMEQLFPRRCTWLYVINNNLMSLSGKSFQLYSHNLIGLFEQLKKPGLAAQLQTHRFPLPKFALTTKIPDTKGCHKCCIVRNPYTGHKYLCGALYSGIVLLQWYEPMQRFMLIKHFDFPLPNPLKVFEMLVVPEQEYPLVCVALSEGTEPGQVVCFDTLNLNSCSSWFTEIGACTQQVDAIHVTQLERDTVLVCLDQNVKIVNLLGRLKSNKKLASELSFDFCIESVVCLQDSVLAFWKHGMQGKSFKSNEVTQEISDPSRAFRLLGSDRVVVLESRPTENPTAFSNLYILAGHENSY</sequence>
<dbReference type="InterPro" id="IPR021160">
    <property type="entry name" value="MAPKKKK"/>
</dbReference>
<dbReference type="Proteomes" id="UP000261340">
    <property type="component" value="Unplaced"/>
</dbReference>
<dbReference type="PANTHER" id="PTHR48012:SF19">
    <property type="entry name" value="MITOGEN-ACTIVATED PROTEIN KINASE KINASE KINASE KINASE 5"/>
    <property type="match status" value="1"/>
</dbReference>
<evidence type="ECO:0000256" key="10">
    <source>
        <dbReference type="PIRSR" id="PIRSR038172-1"/>
    </source>
</evidence>
<evidence type="ECO:0000256" key="2">
    <source>
        <dbReference type="ARBA" id="ARBA00008874"/>
    </source>
</evidence>
<name>A0A3Q0RQX6_AMPCI</name>
<reference evidence="16" key="1">
    <citation type="submission" date="2025-08" db="UniProtKB">
        <authorList>
            <consortium name="Ensembl"/>
        </authorList>
    </citation>
    <scope>IDENTIFICATION</scope>
</reference>
<dbReference type="InterPro" id="IPR000719">
    <property type="entry name" value="Prot_kinase_dom"/>
</dbReference>
<comment type="catalytic activity">
    <reaction evidence="9">
        <text>L-threonyl-[protein] + ATP = O-phospho-L-threonyl-[protein] + ADP + H(+)</text>
        <dbReference type="Rhea" id="RHEA:46608"/>
        <dbReference type="Rhea" id="RHEA-COMP:11060"/>
        <dbReference type="Rhea" id="RHEA-COMP:11605"/>
        <dbReference type="ChEBI" id="CHEBI:15378"/>
        <dbReference type="ChEBI" id="CHEBI:30013"/>
        <dbReference type="ChEBI" id="CHEBI:30616"/>
        <dbReference type="ChEBI" id="CHEBI:61977"/>
        <dbReference type="ChEBI" id="CHEBI:456216"/>
        <dbReference type="EC" id="2.7.11.1"/>
    </reaction>
</comment>
<evidence type="ECO:0000256" key="6">
    <source>
        <dbReference type="ARBA" id="ARBA00022741"/>
    </source>
</evidence>
<dbReference type="PIRSF" id="PIRSF038172">
    <property type="entry name" value="MAPKKKK"/>
    <property type="match status" value="1"/>
</dbReference>
<comment type="cofactor">
    <cofactor evidence="1 9">
        <name>Mg(2+)</name>
        <dbReference type="ChEBI" id="CHEBI:18420"/>
    </cofactor>
</comment>
<keyword evidence="17" id="KW-1185">Reference proteome</keyword>
<keyword evidence="5 9" id="KW-0808">Transferase</keyword>
<protein>
    <recommendedName>
        <fullName evidence="9">Mitogen-activated protein kinase kinase kinase kinase</fullName>
        <ecNumber evidence="9">2.7.11.1</ecNumber>
    </recommendedName>
</protein>
<dbReference type="AlphaFoldDB" id="A0A3Q0RQX6"/>
<keyword evidence="3 9" id="KW-0723">Serine/threonine-protein kinase</keyword>
<evidence type="ECO:0000256" key="8">
    <source>
        <dbReference type="ARBA" id="ARBA00022840"/>
    </source>
</evidence>